<dbReference type="PANTHER" id="PTHR30250:SF28">
    <property type="entry name" value="POLYSACCHARIDE BIOSYNTHESIS PROTEIN"/>
    <property type="match status" value="1"/>
</dbReference>
<feature type="transmembrane region" description="Helical" evidence="6">
    <location>
        <begin position="55"/>
        <end position="78"/>
    </location>
</feature>
<evidence type="ECO:0000256" key="6">
    <source>
        <dbReference type="SAM" id="Phobius"/>
    </source>
</evidence>
<feature type="transmembrane region" description="Helical" evidence="6">
    <location>
        <begin position="312"/>
        <end position="339"/>
    </location>
</feature>
<dbReference type="InterPro" id="IPR050833">
    <property type="entry name" value="Poly_Biosynth_Transport"/>
</dbReference>
<evidence type="ECO:0000256" key="4">
    <source>
        <dbReference type="ARBA" id="ARBA00022989"/>
    </source>
</evidence>
<keyword evidence="4 6" id="KW-1133">Transmembrane helix</keyword>
<sequence>MPMMCFPNGNYMTGFIKKNHFIRNVTVVMTGTALAQLISVAISPLLTRIYGAESFGLMGIFVASVTVISTVAALRYDLAIVLPKDIKDSLALFYLGLAISFILCSVLLLLQFVNKPVMHLLGLDKIANLYYLIPIGVFFFALSSLCDSWLSRNKKFRMLSISTVIGTLASSIIMLLGWGFGASIVTLLLGSIFNNFAKVCYVFYFNSELISYNKIIRKDLLIRIKYNAQKYIDFVIYRTPQDLINSLSQNVPSLLLGYLFAPNIVGFFWLANRVLRLPSTLISEAVRKVLYQKLSEMNNDNKSIVVPAIKATIALIIIGIIPVAVIFLFGTQLFSLIFGTEWGIAGEYSRWISIWVFSLFINVPAIVIIPIIGKQKFLLQYMLIMLPVRLVPLWYAGTQTNNASIAIATFCIINALTNFVLIGYVFLQARSWEKLSIIGGGDDI</sequence>
<reference evidence="7" key="1">
    <citation type="journal article" date="2015" name="Genome Biol. Evol.">
        <title>Extensive Capsule Locus Variation and Large-Scale Genomic Recombination within the Klebsiella pneumoniae Clonal Group 258.</title>
        <authorList>
            <person name="Wyres K.L."/>
            <person name="Gorrie C."/>
            <person name="Edwards D.J."/>
            <person name="Wertheim H.F."/>
            <person name="Hsu L.Y."/>
            <person name="Van Kinh N."/>
            <person name="Zadoks R."/>
            <person name="Baker S."/>
            <person name="Holt K.E."/>
        </authorList>
    </citation>
    <scope>NUCLEOTIDE SEQUENCE</scope>
    <source>
        <strain evidence="7">K242An</strain>
    </source>
</reference>
<keyword evidence="3 6" id="KW-0812">Transmembrane</keyword>
<feature type="transmembrane region" description="Helical" evidence="6">
    <location>
        <begin position="90"/>
        <end position="110"/>
    </location>
</feature>
<dbReference type="PATRIC" id="fig|573.1365.peg.257"/>
<gene>
    <name evidence="7" type="primary">wzxC</name>
    <name evidence="7" type="ORF">K242An_00007</name>
</gene>
<feature type="transmembrane region" description="Helical" evidence="6">
    <location>
        <begin position="251"/>
        <end position="271"/>
    </location>
</feature>
<evidence type="ECO:0000313" key="7">
    <source>
        <dbReference type="EMBL" id="AKJ75269.1"/>
    </source>
</evidence>
<proteinExistence type="predicted"/>
<protein>
    <submittedName>
        <fullName evidence="7">WzxC lipopolysaccharide biosynthesis protein</fullName>
    </submittedName>
</protein>
<dbReference type="SUPFAM" id="SSF103473">
    <property type="entry name" value="MFS general substrate transporter"/>
    <property type="match status" value="1"/>
</dbReference>
<keyword evidence="2" id="KW-1003">Cell membrane</keyword>
<evidence type="ECO:0000256" key="5">
    <source>
        <dbReference type="ARBA" id="ARBA00023136"/>
    </source>
</evidence>
<feature type="transmembrane region" description="Helical" evidence="6">
    <location>
        <begin position="403"/>
        <end position="427"/>
    </location>
</feature>
<evidence type="ECO:0000256" key="2">
    <source>
        <dbReference type="ARBA" id="ARBA00022475"/>
    </source>
</evidence>
<dbReference type="InterPro" id="IPR036259">
    <property type="entry name" value="MFS_trans_sf"/>
</dbReference>
<dbReference type="Pfam" id="PF13440">
    <property type="entry name" value="Polysacc_synt_3"/>
    <property type="match status" value="1"/>
</dbReference>
<feature type="transmembrane region" description="Helical" evidence="6">
    <location>
        <begin position="21"/>
        <end position="43"/>
    </location>
</feature>
<dbReference type="GO" id="GO:0005886">
    <property type="term" value="C:plasma membrane"/>
    <property type="evidence" value="ECO:0007669"/>
    <property type="project" value="UniProtKB-SubCell"/>
</dbReference>
<feature type="transmembrane region" description="Helical" evidence="6">
    <location>
        <begin position="130"/>
        <end position="150"/>
    </location>
</feature>
<dbReference type="AlphaFoldDB" id="A0A0G3F153"/>
<name>A0A0G3F153_KLEPN</name>
<dbReference type="EMBL" id="KR007671">
    <property type="protein sequence ID" value="AKJ75269.1"/>
    <property type="molecule type" value="Genomic_DNA"/>
</dbReference>
<feature type="transmembrane region" description="Helical" evidence="6">
    <location>
        <begin position="162"/>
        <end position="189"/>
    </location>
</feature>
<organism evidence="7">
    <name type="scientific">Klebsiella pneumoniae</name>
    <dbReference type="NCBI Taxonomy" id="573"/>
    <lineage>
        <taxon>Bacteria</taxon>
        <taxon>Pseudomonadati</taxon>
        <taxon>Pseudomonadota</taxon>
        <taxon>Gammaproteobacteria</taxon>
        <taxon>Enterobacterales</taxon>
        <taxon>Enterobacteriaceae</taxon>
        <taxon>Klebsiella/Raoultella group</taxon>
        <taxon>Klebsiella</taxon>
        <taxon>Klebsiella pneumoniae complex</taxon>
    </lineage>
</organism>
<comment type="subcellular location">
    <subcellularLocation>
        <location evidence="1">Cell membrane</location>
        <topology evidence="1">Multi-pass membrane protein</topology>
    </subcellularLocation>
</comment>
<feature type="transmembrane region" description="Helical" evidence="6">
    <location>
        <begin position="351"/>
        <end position="371"/>
    </location>
</feature>
<accession>A0A0G3F153</accession>
<dbReference type="PANTHER" id="PTHR30250">
    <property type="entry name" value="PST FAMILY PREDICTED COLANIC ACID TRANSPORTER"/>
    <property type="match status" value="1"/>
</dbReference>
<evidence type="ECO:0000256" key="1">
    <source>
        <dbReference type="ARBA" id="ARBA00004651"/>
    </source>
</evidence>
<keyword evidence="5 6" id="KW-0472">Membrane</keyword>
<evidence type="ECO:0000256" key="3">
    <source>
        <dbReference type="ARBA" id="ARBA00022692"/>
    </source>
</evidence>